<proteinExistence type="predicted"/>
<dbReference type="AlphaFoldDB" id="A0A937KCM3"/>
<dbReference type="EMBL" id="JAEUGD010000060">
    <property type="protein sequence ID" value="MBL6448291.1"/>
    <property type="molecule type" value="Genomic_DNA"/>
</dbReference>
<sequence length="144" mass="17281">MMNIKDPSISKEKYDYRLDLRQRVSYEKWVNFIENHKKYFIWQEETDEGRETLAKLDKIPESFREGIVKGHNKSRAFAEFNPKRSYYEMYVDFNEKYGMVTTTFMKPITKDHLRILLDMANYLDAYLLNNGTEIIDEKVLGSLK</sequence>
<reference evidence="1" key="1">
    <citation type="submission" date="2021-01" db="EMBL/GenBank/DDBJ databases">
        <title>Fulvivirga kasyanovii gen. nov., sp nov., a novel member of the phylum Bacteroidetes isolated from seawater in a mussel farm.</title>
        <authorList>
            <person name="Zhao L.-H."/>
            <person name="Wang Z.-J."/>
        </authorList>
    </citation>
    <scope>NUCLEOTIDE SEQUENCE</scope>
    <source>
        <strain evidence="1">29W222</strain>
    </source>
</reference>
<comment type="caution">
    <text evidence="1">The sequence shown here is derived from an EMBL/GenBank/DDBJ whole genome shotgun (WGS) entry which is preliminary data.</text>
</comment>
<name>A0A937KCM3_9BACT</name>
<evidence type="ECO:0000313" key="1">
    <source>
        <dbReference type="EMBL" id="MBL6448291.1"/>
    </source>
</evidence>
<evidence type="ECO:0000313" key="2">
    <source>
        <dbReference type="Proteomes" id="UP000614216"/>
    </source>
</evidence>
<protein>
    <submittedName>
        <fullName evidence="1">Uncharacterized protein</fullName>
    </submittedName>
</protein>
<gene>
    <name evidence="1" type="ORF">JMN32_18395</name>
</gene>
<dbReference type="Proteomes" id="UP000614216">
    <property type="component" value="Unassembled WGS sequence"/>
</dbReference>
<dbReference type="RefSeq" id="WP_202857832.1">
    <property type="nucleotide sequence ID" value="NZ_JAEUGD010000060.1"/>
</dbReference>
<organism evidence="1 2">
    <name type="scientific">Fulvivirga marina</name>
    <dbReference type="NCBI Taxonomy" id="2494733"/>
    <lineage>
        <taxon>Bacteria</taxon>
        <taxon>Pseudomonadati</taxon>
        <taxon>Bacteroidota</taxon>
        <taxon>Cytophagia</taxon>
        <taxon>Cytophagales</taxon>
        <taxon>Fulvivirgaceae</taxon>
        <taxon>Fulvivirga</taxon>
    </lineage>
</organism>
<keyword evidence="2" id="KW-1185">Reference proteome</keyword>
<accession>A0A937KCM3</accession>